<comment type="caution">
    <text evidence="1">The sequence shown here is derived from an EMBL/GenBank/DDBJ whole genome shotgun (WGS) entry which is preliminary data.</text>
</comment>
<dbReference type="InterPro" id="IPR039437">
    <property type="entry name" value="FrzH/put_lumazine-bd"/>
</dbReference>
<evidence type="ECO:0008006" key="3">
    <source>
        <dbReference type="Google" id="ProtNLM"/>
    </source>
</evidence>
<dbReference type="Pfam" id="PF12893">
    <property type="entry name" value="Lumazine_bd_2"/>
    <property type="match status" value="1"/>
</dbReference>
<dbReference type="Proteomes" id="UP000228621">
    <property type="component" value="Unassembled WGS sequence"/>
</dbReference>
<name>A0A2A5JL75_PSEO7</name>
<dbReference type="EMBL" id="NKHF01000096">
    <property type="protein sequence ID" value="PCK30175.1"/>
    <property type="molecule type" value="Genomic_DNA"/>
</dbReference>
<dbReference type="SUPFAM" id="SSF54427">
    <property type="entry name" value="NTF2-like"/>
    <property type="match status" value="1"/>
</dbReference>
<dbReference type="OrthoDB" id="5676998at2"/>
<dbReference type="AlphaFoldDB" id="A0A2A5JL75"/>
<sequence>MSKHIEAPQDLDQVTAIIQYYFEGLHQGDVEKLDTIFHADAVLKAPKVRRTKSQWLALVASRPTPESQGAAFNYRILSVDVVNHQAMVKLYCPLLEHHYIDFIGLLKENGQWRIVNKMYDDIHN</sequence>
<reference evidence="2" key="1">
    <citation type="journal article" date="2019" name="Genome Announc.">
        <title>Draft Genome Sequence of Pseudoalteromonas piscicida Strain 36Y ROTHPW, an Hypersaline Seawater Isolate from the South Coast of Sonora, Mexico.</title>
        <authorList>
            <person name="Sanchez-Diaz R."/>
            <person name="Molina-Garza Z.J."/>
            <person name="Cruz-Suarez L.E."/>
            <person name="Selvin J."/>
            <person name="Kiran G.S."/>
            <person name="Ibarra-Gamez J.C."/>
            <person name="Gomez-Gil B."/>
            <person name="Galaviz-Silva L."/>
        </authorList>
    </citation>
    <scope>NUCLEOTIDE SEQUENCE [LARGE SCALE GENOMIC DNA]</scope>
    <source>
        <strain evidence="2">36Y_RITHPW</strain>
    </source>
</reference>
<evidence type="ECO:0000313" key="2">
    <source>
        <dbReference type="Proteomes" id="UP000228621"/>
    </source>
</evidence>
<proteinExistence type="predicted"/>
<dbReference type="RefSeq" id="WP_099643618.1">
    <property type="nucleotide sequence ID" value="NZ_NKHF01000096.1"/>
</dbReference>
<gene>
    <name evidence="1" type="ORF">CEX98_19165</name>
</gene>
<dbReference type="Gene3D" id="3.10.450.50">
    <property type="match status" value="1"/>
</dbReference>
<dbReference type="InterPro" id="IPR032710">
    <property type="entry name" value="NTF2-like_dom_sf"/>
</dbReference>
<protein>
    <recommendedName>
        <fullName evidence="3">Nuclear transport factor 2 family protein</fullName>
    </recommendedName>
</protein>
<organism evidence="1 2">
    <name type="scientific">Pseudoalteromonas piscicida</name>
    <dbReference type="NCBI Taxonomy" id="43662"/>
    <lineage>
        <taxon>Bacteria</taxon>
        <taxon>Pseudomonadati</taxon>
        <taxon>Pseudomonadota</taxon>
        <taxon>Gammaproteobacteria</taxon>
        <taxon>Alteromonadales</taxon>
        <taxon>Pseudoalteromonadaceae</taxon>
        <taxon>Pseudoalteromonas</taxon>
    </lineage>
</organism>
<keyword evidence="2" id="KW-1185">Reference proteome</keyword>
<evidence type="ECO:0000313" key="1">
    <source>
        <dbReference type="EMBL" id="PCK30175.1"/>
    </source>
</evidence>
<accession>A0A2A5JL75</accession>